<evidence type="ECO:0008006" key="3">
    <source>
        <dbReference type="Google" id="ProtNLM"/>
    </source>
</evidence>
<name>A0A815UY05_ADIRI</name>
<dbReference type="AlphaFoldDB" id="A0A815UY05"/>
<comment type="caution">
    <text evidence="1">The sequence shown here is derived from an EMBL/GenBank/DDBJ whole genome shotgun (WGS) entry which is preliminary data.</text>
</comment>
<gene>
    <name evidence="1" type="ORF">EDS130_LOCUS44282</name>
</gene>
<dbReference type="Proteomes" id="UP000663852">
    <property type="component" value="Unassembled WGS sequence"/>
</dbReference>
<accession>A0A815UY05</accession>
<dbReference type="SUPFAM" id="SSF54928">
    <property type="entry name" value="RNA-binding domain, RBD"/>
    <property type="match status" value="1"/>
</dbReference>
<sequence length="303" mass="34048">MMVGAGCVLRQGIFPDVSNRRTNGIALADSIIDEHLRVLSTSAQQQTTATSATSCEDFTNNYDGYDLFPLYDEMGAKLYDAVDSLQSTYNEKNKCTNSTISSTVTYEAHAATMNKQSYSKKKRSYCGAIHGRSTLFVSGLKNTVNKEDIRKQFPGCSDVTFKRYRKTSHLKYAFITHCTPQAAEINRQRSISVHLFGSQHRIEYAGNNALVLNSNQNGDRKKVVIEQIPPGVSDHALQSLFPGCQIIEYHPAVGIFNTTSINNSDILPGIEWDCWNWNWNRMELIGIGIRIEQNWLEMGLELE</sequence>
<dbReference type="CDD" id="cd00590">
    <property type="entry name" value="RRM_SF"/>
    <property type="match status" value="1"/>
</dbReference>
<dbReference type="InterPro" id="IPR035979">
    <property type="entry name" value="RBD_domain_sf"/>
</dbReference>
<evidence type="ECO:0000313" key="1">
    <source>
        <dbReference type="EMBL" id="CAF1527069.1"/>
    </source>
</evidence>
<dbReference type="InterPro" id="IPR012677">
    <property type="entry name" value="Nucleotide-bd_a/b_plait_sf"/>
</dbReference>
<proteinExistence type="predicted"/>
<dbReference type="EMBL" id="CAJNOJ010000831">
    <property type="protein sequence ID" value="CAF1527069.1"/>
    <property type="molecule type" value="Genomic_DNA"/>
</dbReference>
<organism evidence="1 2">
    <name type="scientific">Adineta ricciae</name>
    <name type="common">Rotifer</name>
    <dbReference type="NCBI Taxonomy" id="249248"/>
    <lineage>
        <taxon>Eukaryota</taxon>
        <taxon>Metazoa</taxon>
        <taxon>Spiralia</taxon>
        <taxon>Gnathifera</taxon>
        <taxon>Rotifera</taxon>
        <taxon>Eurotatoria</taxon>
        <taxon>Bdelloidea</taxon>
        <taxon>Adinetida</taxon>
        <taxon>Adinetidae</taxon>
        <taxon>Adineta</taxon>
    </lineage>
</organism>
<dbReference type="GO" id="GO:0003676">
    <property type="term" value="F:nucleic acid binding"/>
    <property type="evidence" value="ECO:0007669"/>
    <property type="project" value="InterPro"/>
</dbReference>
<reference evidence="1" key="1">
    <citation type="submission" date="2021-02" db="EMBL/GenBank/DDBJ databases">
        <authorList>
            <person name="Nowell W R."/>
        </authorList>
    </citation>
    <scope>NUCLEOTIDE SEQUENCE</scope>
</reference>
<protein>
    <recommendedName>
        <fullName evidence="3">RRM domain-containing protein</fullName>
    </recommendedName>
</protein>
<evidence type="ECO:0000313" key="2">
    <source>
        <dbReference type="Proteomes" id="UP000663852"/>
    </source>
</evidence>
<dbReference type="Gene3D" id="3.30.70.330">
    <property type="match status" value="1"/>
</dbReference>